<dbReference type="EMBL" id="LR796344">
    <property type="protein sequence ID" value="CAB4138409.1"/>
    <property type="molecule type" value="Genomic_DNA"/>
</dbReference>
<dbReference type="InterPro" id="IPR023366">
    <property type="entry name" value="ATP_synth_asu-like_sf"/>
</dbReference>
<evidence type="ECO:0000313" key="1">
    <source>
        <dbReference type="EMBL" id="CAB4138409.1"/>
    </source>
</evidence>
<proteinExistence type="predicted"/>
<dbReference type="Gene3D" id="2.40.30.20">
    <property type="match status" value="1"/>
</dbReference>
<sequence>MPLTKLVFRPGINRETTTYANEGGWWDCNLVRFRASRPETVGGWVKFNTVPMQGIGRAIMSWSALSGGVFTSIGTNLKFYITSGSTLRDVTPLRFTTAAGGVTFTATNGSSTLTVNDTAHGATPNDFVTFSGAVSLGGNVTAAVLNKEYQIVSVPNSNSYTISLAVTANASDTGNGGASVVGAYQINTGLSAAIYGTGWGTGPWSRGTWNSGYATANATSQLRLWSQDNFGEDLVFCARDGGIYYWDASSGVGARAVALSSLPGANAVPTIAKIVLVSERDRHVIAFGCDPEATPGTQDPLVIRFSDQESLTEWRTSPPSPELPTTAGELRIGTGSEIIAAVQTKQQVIVLTDMSVHAMQYIGEPFTFGIQEVSSSITIMGPNAAVAVGDSVFWMGKGEFYVYDGAVIQLPCDVKEFVFNDLNQSQGLKVYAGHSGAFSEVWWFYPSLNAGENDRYVVYNYEQRIWYYGAIPRTAWTDSGVRAYPMAISPDGYVYYHETGLNDGSQNPPTALPAYIESSAVDLGDGDQFMFATRVIPDITFRNSDAASPTATLTLKARNFPGGTYFGTDSDPITKTASIPVEQFTNQLYTRIRGRSLSIRLESNQVGTAWRLGDPRIDIRSDGRK</sequence>
<accession>A0A6J5M389</accession>
<gene>
    <name evidence="1" type="ORF">UFOVP330_38</name>
</gene>
<reference evidence="1" key="1">
    <citation type="submission" date="2020-04" db="EMBL/GenBank/DDBJ databases">
        <authorList>
            <person name="Chiriac C."/>
            <person name="Salcher M."/>
            <person name="Ghai R."/>
            <person name="Kavagutti S V."/>
        </authorList>
    </citation>
    <scope>NUCLEOTIDE SEQUENCE</scope>
</reference>
<name>A0A6J5M389_9CAUD</name>
<organism evidence="1">
    <name type="scientific">uncultured Caudovirales phage</name>
    <dbReference type="NCBI Taxonomy" id="2100421"/>
    <lineage>
        <taxon>Viruses</taxon>
        <taxon>Duplodnaviria</taxon>
        <taxon>Heunggongvirae</taxon>
        <taxon>Uroviricota</taxon>
        <taxon>Caudoviricetes</taxon>
        <taxon>Peduoviridae</taxon>
        <taxon>Maltschvirus</taxon>
        <taxon>Maltschvirus maltsch</taxon>
    </lineage>
</organism>
<protein>
    <submittedName>
        <fullName evidence="1">Uncharacterized protein</fullName>
    </submittedName>
</protein>